<accession>A0A1G9XWV3</accession>
<dbReference type="AlphaFoldDB" id="A0A1G9XWV3"/>
<sequence>MSSGTQSLTEPAVLAHAKRRLFPDDDEPAYAVADTQFAQTNWVADAAIAPAVTETLAPFNHVRVGSGYPDLVGVRSLDSGLLAVERFGDTPPLVAVEAKGHTEAAGVDVERGIVQAYDRLHEANAAYVAAPAGAISQSERTLARELNVGVLGVDVDGSVATLERPRVVGNRAVGEATAIRFQASAQGVAEQSFGLNHPKNYLAYPVALAHDGDTEALLAEHVVAATDSARGGASFLGLVESDGPRETLTPLGREVVRFARREHGDLDAALRQFEDWQRSRKRFYDLAPRWGLVARRVVFDYPATQLLVEELQCLHEDGFPEPSLPQLVRYLHELHPSFTVELFLRGDESVRERALTGDGELREEPLSDGAVYHSPTVFQLKALCYHAGILTERGAEPSRLDPGEDVWALCEPV</sequence>
<dbReference type="OrthoDB" id="226348at2157"/>
<evidence type="ECO:0000313" key="1">
    <source>
        <dbReference type="EMBL" id="SDN01257.1"/>
    </source>
</evidence>
<name>A0A1G9XWV3_9EURY</name>
<gene>
    <name evidence="1" type="ORF">SAMN05192554_11216</name>
</gene>
<proteinExistence type="predicted"/>
<keyword evidence="2" id="KW-1185">Reference proteome</keyword>
<reference evidence="1 2" key="1">
    <citation type="submission" date="2016-10" db="EMBL/GenBank/DDBJ databases">
        <authorList>
            <person name="de Groot N.N."/>
        </authorList>
    </citation>
    <scope>NUCLEOTIDE SEQUENCE [LARGE SCALE GENOMIC DNA]</scope>
    <source>
        <strain evidence="2">EB21,IBRC-M 10013,KCTC 4048</strain>
    </source>
</reference>
<dbReference type="EMBL" id="FNIA01000012">
    <property type="protein sequence ID" value="SDN01257.1"/>
    <property type="molecule type" value="Genomic_DNA"/>
</dbReference>
<evidence type="ECO:0000313" key="2">
    <source>
        <dbReference type="Proteomes" id="UP000199370"/>
    </source>
</evidence>
<dbReference type="RefSeq" id="WP_089734002.1">
    <property type="nucleotide sequence ID" value="NZ_FNIA01000012.1"/>
</dbReference>
<dbReference type="Proteomes" id="UP000199370">
    <property type="component" value="Unassembled WGS sequence"/>
</dbReference>
<organism evidence="1 2">
    <name type="scientific">Haloarchaeobius iranensis</name>
    <dbReference type="NCBI Taxonomy" id="996166"/>
    <lineage>
        <taxon>Archaea</taxon>
        <taxon>Methanobacteriati</taxon>
        <taxon>Methanobacteriota</taxon>
        <taxon>Stenosarchaea group</taxon>
        <taxon>Halobacteria</taxon>
        <taxon>Halobacteriales</taxon>
        <taxon>Halorubellaceae</taxon>
        <taxon>Haloarchaeobius</taxon>
    </lineage>
</organism>
<protein>
    <submittedName>
        <fullName evidence="1">Uncharacterized protein</fullName>
    </submittedName>
</protein>